<protein>
    <submittedName>
        <fullName evidence="3">ATP-binding protein</fullName>
    </submittedName>
</protein>
<dbReference type="Gene3D" id="3.30.565.10">
    <property type="entry name" value="Histidine kinase-like ATPase, C-terminal domain"/>
    <property type="match status" value="1"/>
</dbReference>
<evidence type="ECO:0000313" key="4">
    <source>
        <dbReference type="Proteomes" id="UP001589870"/>
    </source>
</evidence>
<proteinExistence type="predicted"/>
<dbReference type="InterPro" id="IPR036890">
    <property type="entry name" value="HATPase_C_sf"/>
</dbReference>
<dbReference type="InterPro" id="IPR003594">
    <property type="entry name" value="HATPase_dom"/>
</dbReference>
<dbReference type="PANTHER" id="PTHR35526:SF3">
    <property type="entry name" value="ANTI-SIGMA-F FACTOR RSBW"/>
    <property type="match status" value="1"/>
</dbReference>
<evidence type="ECO:0000256" key="1">
    <source>
        <dbReference type="ARBA" id="ARBA00022527"/>
    </source>
</evidence>
<dbReference type="Pfam" id="PF13581">
    <property type="entry name" value="HATPase_c_2"/>
    <property type="match status" value="1"/>
</dbReference>
<comment type="caution">
    <text evidence="3">The sequence shown here is derived from an EMBL/GenBank/DDBJ whole genome shotgun (WGS) entry which is preliminary data.</text>
</comment>
<keyword evidence="1" id="KW-0418">Kinase</keyword>
<name>A0ABV6U169_9ACTN</name>
<dbReference type="Proteomes" id="UP001589870">
    <property type="component" value="Unassembled WGS sequence"/>
</dbReference>
<keyword evidence="3" id="KW-0067">ATP-binding</keyword>
<dbReference type="SUPFAM" id="SSF55874">
    <property type="entry name" value="ATPase domain of HSP90 chaperone/DNA topoisomerase II/histidine kinase"/>
    <property type="match status" value="1"/>
</dbReference>
<evidence type="ECO:0000259" key="2">
    <source>
        <dbReference type="Pfam" id="PF13581"/>
    </source>
</evidence>
<organism evidence="3 4">
    <name type="scientific">Sphaerimonospora cavernae</name>
    <dbReference type="NCBI Taxonomy" id="1740611"/>
    <lineage>
        <taxon>Bacteria</taxon>
        <taxon>Bacillati</taxon>
        <taxon>Actinomycetota</taxon>
        <taxon>Actinomycetes</taxon>
        <taxon>Streptosporangiales</taxon>
        <taxon>Streptosporangiaceae</taxon>
        <taxon>Sphaerimonospora</taxon>
    </lineage>
</organism>
<dbReference type="RefSeq" id="WP_394300424.1">
    <property type="nucleotide sequence ID" value="NZ_JBHMQT010000011.1"/>
</dbReference>
<feature type="domain" description="Histidine kinase/HSP90-like ATPase" evidence="2">
    <location>
        <begin position="10"/>
        <end position="125"/>
    </location>
</feature>
<dbReference type="EMBL" id="JBHMQT010000011">
    <property type="protein sequence ID" value="MFC0862213.1"/>
    <property type="molecule type" value="Genomic_DNA"/>
</dbReference>
<accession>A0ABV6U169</accession>
<evidence type="ECO:0000313" key="3">
    <source>
        <dbReference type="EMBL" id="MFC0862213.1"/>
    </source>
</evidence>
<dbReference type="PANTHER" id="PTHR35526">
    <property type="entry name" value="ANTI-SIGMA-F FACTOR RSBW-RELATED"/>
    <property type="match status" value="1"/>
</dbReference>
<reference evidence="3 4" key="1">
    <citation type="submission" date="2024-09" db="EMBL/GenBank/DDBJ databases">
        <authorList>
            <person name="Sun Q."/>
            <person name="Mori K."/>
        </authorList>
    </citation>
    <scope>NUCLEOTIDE SEQUENCE [LARGE SCALE GENOMIC DNA]</scope>
    <source>
        <strain evidence="3 4">TBRC 1851</strain>
    </source>
</reference>
<gene>
    <name evidence="3" type="ORF">ACFHYQ_07880</name>
</gene>
<keyword evidence="3" id="KW-0547">Nucleotide-binding</keyword>
<sequence>MIPGWWQRAFPGEARQLHEVRRYVDGLLTDDCPDRDVVIACVAELASNALTHTRSGNGGTFVVHVQRATNALRIAVVDAGAQTTPAIRVAQNGDLLEGGRGLAIVASLSDQMGVEGDERGRTVWAEFRWPEQQPACPMSSKTDTARALVELGTEFSAWVCWFGNKSHQWWAMPRTSQPLLIAAASAHDLAHQIATIEQNGP</sequence>
<keyword evidence="4" id="KW-1185">Reference proteome</keyword>
<keyword evidence="1" id="KW-0808">Transferase</keyword>
<keyword evidence="1" id="KW-0723">Serine/threonine-protein kinase</keyword>
<dbReference type="CDD" id="cd16936">
    <property type="entry name" value="HATPase_RsbW-like"/>
    <property type="match status" value="1"/>
</dbReference>
<dbReference type="InterPro" id="IPR050267">
    <property type="entry name" value="Anti-sigma-factor_SerPK"/>
</dbReference>
<dbReference type="GO" id="GO:0005524">
    <property type="term" value="F:ATP binding"/>
    <property type="evidence" value="ECO:0007669"/>
    <property type="project" value="UniProtKB-KW"/>
</dbReference>